<accession>A0AA38W4V4</accession>
<dbReference type="GO" id="GO:0005634">
    <property type="term" value="C:nucleus"/>
    <property type="evidence" value="ECO:0007669"/>
    <property type="project" value="UniProtKB-SubCell"/>
</dbReference>
<dbReference type="CDD" id="cd17950">
    <property type="entry name" value="DEADc_DDX39"/>
    <property type="match status" value="1"/>
</dbReference>
<protein>
    <recommendedName>
        <fullName evidence="2">RNA helicase</fullName>
        <ecNumber evidence="2">3.6.4.13</ecNumber>
    </recommendedName>
</protein>
<evidence type="ECO:0000256" key="10">
    <source>
        <dbReference type="ARBA" id="ARBA00059197"/>
    </source>
</evidence>
<keyword evidence="4" id="KW-0378">Hydrolase</keyword>
<dbReference type="PANTHER" id="PTHR47958">
    <property type="entry name" value="ATP-DEPENDENT RNA HELICASE DBP3"/>
    <property type="match status" value="1"/>
</dbReference>
<dbReference type="Pfam" id="PF00270">
    <property type="entry name" value="DEAD"/>
    <property type="match status" value="1"/>
</dbReference>
<evidence type="ECO:0000256" key="1">
    <source>
        <dbReference type="ARBA" id="ARBA00004123"/>
    </source>
</evidence>
<dbReference type="Pfam" id="PF00271">
    <property type="entry name" value="Helicase_C"/>
    <property type="match status" value="1"/>
</dbReference>
<evidence type="ECO:0000259" key="13">
    <source>
        <dbReference type="PROSITE" id="PS51194"/>
    </source>
</evidence>
<evidence type="ECO:0000256" key="7">
    <source>
        <dbReference type="ARBA" id="ARBA00022884"/>
    </source>
</evidence>
<evidence type="ECO:0000313" key="15">
    <source>
        <dbReference type="Proteomes" id="UP001172457"/>
    </source>
</evidence>
<proteinExistence type="inferred from homology"/>
<dbReference type="AlphaFoldDB" id="A0AA38W4V4"/>
<dbReference type="FunFam" id="3.40.50.300:FF:000168">
    <property type="entry name" value="DEAD-box ATP-dependent RNA helicase 56-like"/>
    <property type="match status" value="1"/>
</dbReference>
<evidence type="ECO:0000313" key="14">
    <source>
        <dbReference type="EMBL" id="KAJ9546707.1"/>
    </source>
</evidence>
<dbReference type="EC" id="3.6.4.13" evidence="2"/>
<feature type="domain" description="Helicase ATP-binding" evidence="12">
    <location>
        <begin position="90"/>
        <end position="252"/>
    </location>
</feature>
<evidence type="ECO:0000256" key="8">
    <source>
        <dbReference type="ARBA" id="ARBA00023242"/>
    </source>
</evidence>
<evidence type="ECO:0000256" key="4">
    <source>
        <dbReference type="ARBA" id="ARBA00022801"/>
    </source>
</evidence>
<sequence>MGENEIKDNDAYEEELLDYEEEDEKAPDSAGVKVNGEAVKKGYVGIHSSGFRDFLLKPELLRAIVDSGFEHPSEGNSNFFGSSSVQHECIPQAILGMDVICQAKSGMGKTAVFVLSTLQQIEPVAGQVAALICHEFERFSTYLTDIKVAVFYGGVNIKIHKELLKNECPHIVVGTPGRILALARDKDLALKSVRHFILDECDKMLESLDMRRDVQEIFKMTPHDKQVMMFSATLSKEIRPVCKKFMQDVISLGQLYLNFEVNLFIVGKYTFFNKGWDAHWISEGLKVVGLNRFTDLQCTQLSFLSLLVPMEIYVDDEAKLTLHGLVQHYIKLSELEKNRKLNDLLDALDFNQVVIFVKSVSRAAELNKLLVECNFPSICIHSGMSQEERLTRYKGFKEGHKRILVATDLVGRGIDIERVNIVINYDMPDSADTYLHRVGRAGRFGTKGLAITFVASGADSDVLNQVQERFEVDIKELPEQIDTSTYSRLS</sequence>
<dbReference type="GO" id="GO:0016787">
    <property type="term" value="F:hydrolase activity"/>
    <property type="evidence" value="ECO:0007669"/>
    <property type="project" value="UniProtKB-KW"/>
</dbReference>
<evidence type="ECO:0000256" key="6">
    <source>
        <dbReference type="ARBA" id="ARBA00022840"/>
    </source>
</evidence>
<dbReference type="EMBL" id="JARYMX010000005">
    <property type="protein sequence ID" value="KAJ9546707.1"/>
    <property type="molecule type" value="Genomic_DNA"/>
</dbReference>
<dbReference type="PROSITE" id="PS51192">
    <property type="entry name" value="HELICASE_ATP_BIND_1"/>
    <property type="match status" value="1"/>
</dbReference>
<evidence type="ECO:0000259" key="12">
    <source>
        <dbReference type="PROSITE" id="PS51192"/>
    </source>
</evidence>
<comment type="subunit">
    <text evidence="11">Interacts with ALY2 and MOS11.</text>
</comment>
<evidence type="ECO:0000256" key="3">
    <source>
        <dbReference type="ARBA" id="ARBA00022741"/>
    </source>
</evidence>
<dbReference type="SMART" id="SM00487">
    <property type="entry name" value="DEXDc"/>
    <property type="match status" value="1"/>
</dbReference>
<dbReference type="GO" id="GO:0005524">
    <property type="term" value="F:ATP binding"/>
    <property type="evidence" value="ECO:0007669"/>
    <property type="project" value="UniProtKB-KW"/>
</dbReference>
<dbReference type="InterPro" id="IPR027417">
    <property type="entry name" value="P-loop_NTPase"/>
</dbReference>
<dbReference type="Gene3D" id="3.40.50.300">
    <property type="entry name" value="P-loop containing nucleotide triphosphate hydrolases"/>
    <property type="match status" value="2"/>
</dbReference>
<dbReference type="GO" id="GO:0003724">
    <property type="term" value="F:RNA helicase activity"/>
    <property type="evidence" value="ECO:0007669"/>
    <property type="project" value="UniProtKB-EC"/>
</dbReference>
<reference evidence="14" key="1">
    <citation type="submission" date="2023-03" db="EMBL/GenBank/DDBJ databases">
        <title>Chromosome-scale reference genome and RAD-based genetic map of yellow starthistle (Centaurea solstitialis) reveal putative structural variation and QTLs associated with invader traits.</title>
        <authorList>
            <person name="Reatini B."/>
            <person name="Cang F.A."/>
            <person name="Jiang Q."/>
            <person name="Mckibben M.T.W."/>
            <person name="Barker M.S."/>
            <person name="Rieseberg L.H."/>
            <person name="Dlugosch K.M."/>
        </authorList>
    </citation>
    <scope>NUCLEOTIDE SEQUENCE</scope>
    <source>
        <strain evidence="14">CAN-66</strain>
        <tissue evidence="14">Leaf</tissue>
    </source>
</reference>
<keyword evidence="6" id="KW-0067">ATP-binding</keyword>
<dbReference type="InterPro" id="IPR014001">
    <property type="entry name" value="Helicase_ATP-bd"/>
</dbReference>
<comment type="similarity">
    <text evidence="9">Belongs to the DEAD box helicase family. DECD subfamily.</text>
</comment>
<keyword evidence="8" id="KW-0539">Nucleus</keyword>
<dbReference type="InterPro" id="IPR001650">
    <property type="entry name" value="Helicase_C-like"/>
</dbReference>
<evidence type="ECO:0000256" key="11">
    <source>
        <dbReference type="ARBA" id="ARBA00065936"/>
    </source>
</evidence>
<comment type="caution">
    <text evidence="14">The sequence shown here is derived from an EMBL/GenBank/DDBJ whole genome shotgun (WGS) entry which is preliminary data.</text>
</comment>
<evidence type="ECO:0000256" key="2">
    <source>
        <dbReference type="ARBA" id="ARBA00012552"/>
    </source>
</evidence>
<feature type="domain" description="Helicase C-terminal" evidence="13">
    <location>
        <begin position="340"/>
        <end position="485"/>
    </location>
</feature>
<keyword evidence="15" id="KW-1185">Reference proteome</keyword>
<dbReference type="FunFam" id="3.40.50.300:FF:000111">
    <property type="entry name" value="DEAD-box ATP-dependent RNA helicase"/>
    <property type="match status" value="1"/>
</dbReference>
<dbReference type="Proteomes" id="UP001172457">
    <property type="component" value="Chromosome 5"/>
</dbReference>
<evidence type="ECO:0000256" key="5">
    <source>
        <dbReference type="ARBA" id="ARBA00022806"/>
    </source>
</evidence>
<dbReference type="CDD" id="cd18787">
    <property type="entry name" value="SF2_C_DEAD"/>
    <property type="match status" value="1"/>
</dbReference>
<dbReference type="PROSITE" id="PS51194">
    <property type="entry name" value="HELICASE_CTER"/>
    <property type="match status" value="1"/>
</dbReference>
<dbReference type="GO" id="GO:0003723">
    <property type="term" value="F:RNA binding"/>
    <property type="evidence" value="ECO:0007669"/>
    <property type="project" value="UniProtKB-KW"/>
</dbReference>
<organism evidence="14 15">
    <name type="scientific">Centaurea solstitialis</name>
    <name type="common">yellow star-thistle</name>
    <dbReference type="NCBI Taxonomy" id="347529"/>
    <lineage>
        <taxon>Eukaryota</taxon>
        <taxon>Viridiplantae</taxon>
        <taxon>Streptophyta</taxon>
        <taxon>Embryophyta</taxon>
        <taxon>Tracheophyta</taxon>
        <taxon>Spermatophyta</taxon>
        <taxon>Magnoliopsida</taxon>
        <taxon>eudicotyledons</taxon>
        <taxon>Gunneridae</taxon>
        <taxon>Pentapetalae</taxon>
        <taxon>asterids</taxon>
        <taxon>campanulids</taxon>
        <taxon>Asterales</taxon>
        <taxon>Asteraceae</taxon>
        <taxon>Carduoideae</taxon>
        <taxon>Cardueae</taxon>
        <taxon>Centaureinae</taxon>
        <taxon>Centaurea</taxon>
    </lineage>
</organism>
<evidence type="ECO:0000256" key="9">
    <source>
        <dbReference type="ARBA" id="ARBA00038213"/>
    </source>
</evidence>
<comment type="function">
    <text evidence="10">ATP-dependent RNA helicase involved in pre-mRNA splicing. Required for the export of mRNA out of the nucleus. In addition to ssRNA and dsRNA, binds dsDNA, but not ssDNA.</text>
</comment>
<dbReference type="SUPFAM" id="SSF52540">
    <property type="entry name" value="P-loop containing nucleoside triphosphate hydrolases"/>
    <property type="match status" value="1"/>
</dbReference>
<comment type="subcellular location">
    <subcellularLocation>
        <location evidence="1">Nucleus</location>
    </subcellularLocation>
</comment>
<dbReference type="SMART" id="SM00490">
    <property type="entry name" value="HELICc"/>
    <property type="match status" value="1"/>
</dbReference>
<gene>
    <name evidence="14" type="ORF">OSB04_019250</name>
</gene>
<keyword evidence="5" id="KW-0347">Helicase</keyword>
<name>A0AA38W4V4_9ASTR</name>
<keyword evidence="7" id="KW-0694">RNA-binding</keyword>
<keyword evidence="3" id="KW-0547">Nucleotide-binding</keyword>
<dbReference type="InterPro" id="IPR011545">
    <property type="entry name" value="DEAD/DEAH_box_helicase_dom"/>
</dbReference>